<dbReference type="AlphaFoldDB" id="A0A931NE40"/>
<protein>
    <submittedName>
        <fullName evidence="2">Transporter substrate-binding domain-containing protein</fullName>
    </submittedName>
</protein>
<dbReference type="Gene3D" id="3.40.190.10">
    <property type="entry name" value="Periplasmic binding protein-like II"/>
    <property type="match status" value="2"/>
</dbReference>
<dbReference type="SUPFAM" id="SSF53850">
    <property type="entry name" value="Periplasmic binding protein-like II"/>
    <property type="match status" value="1"/>
</dbReference>
<comment type="caution">
    <text evidence="2">The sequence shown here is derived from an EMBL/GenBank/DDBJ whole genome shotgun (WGS) entry which is preliminary data.</text>
</comment>
<evidence type="ECO:0000313" key="3">
    <source>
        <dbReference type="Proteomes" id="UP000620139"/>
    </source>
</evidence>
<reference evidence="2" key="1">
    <citation type="submission" date="2020-12" db="EMBL/GenBank/DDBJ databases">
        <title>The genome sequence of Inhella sp. 4Y17.</title>
        <authorList>
            <person name="Liu Y."/>
        </authorList>
    </citation>
    <scope>NUCLEOTIDE SEQUENCE</scope>
    <source>
        <strain evidence="2">4Y10</strain>
    </source>
</reference>
<proteinExistence type="predicted"/>
<evidence type="ECO:0000256" key="1">
    <source>
        <dbReference type="SAM" id="SignalP"/>
    </source>
</evidence>
<keyword evidence="1" id="KW-0732">Signal</keyword>
<accession>A0A931NE40</accession>
<feature type="chain" id="PRO_5036677713" evidence="1">
    <location>
        <begin position="23"/>
        <end position="294"/>
    </location>
</feature>
<feature type="signal peptide" evidence="1">
    <location>
        <begin position="1"/>
        <end position="22"/>
    </location>
</feature>
<dbReference type="EMBL" id="JAEDAL010000003">
    <property type="protein sequence ID" value="MBH9552875.1"/>
    <property type="molecule type" value="Genomic_DNA"/>
</dbReference>
<organism evidence="2 3">
    <name type="scientific">Inhella gelatinilytica</name>
    <dbReference type="NCBI Taxonomy" id="2795030"/>
    <lineage>
        <taxon>Bacteria</taxon>
        <taxon>Pseudomonadati</taxon>
        <taxon>Pseudomonadota</taxon>
        <taxon>Betaproteobacteria</taxon>
        <taxon>Burkholderiales</taxon>
        <taxon>Sphaerotilaceae</taxon>
        <taxon>Inhella</taxon>
    </lineage>
</organism>
<sequence length="294" mass="32223">MRANLLQASLGFALTGWSAVHAGCDQPLHVPVAHAGVAVTVQGHQVSGVFPTVLKLAATQVGCAIDFPIVPRARVARMFLAEAAADVLAPATRTTERDGKGQFVPVVRSLTMLVSLRQRNIDLPSVDALLKDRGKVVVLRGYSWGDEYETLITQLEAQGRVQYVADTERIIERLRNGLADYSLIPPSLFLSILQEGQGKREWSLEDFEQNPLLGLPQAQIGVYLSRERLPRDMREALAAAITLSVQDGTVLSLYQAAVPIQWMRDYIRIDGPGLPLSERRGKNKKAPLRTAEGL</sequence>
<keyword evidence="3" id="KW-1185">Reference proteome</keyword>
<gene>
    <name evidence="2" type="ORF">I7X43_08415</name>
</gene>
<evidence type="ECO:0000313" key="2">
    <source>
        <dbReference type="EMBL" id="MBH9552875.1"/>
    </source>
</evidence>
<dbReference type="RefSeq" id="WP_198100492.1">
    <property type="nucleotide sequence ID" value="NZ_JAEDAL010000003.1"/>
</dbReference>
<name>A0A931NE40_9BURK</name>
<dbReference type="Proteomes" id="UP000620139">
    <property type="component" value="Unassembled WGS sequence"/>
</dbReference>